<evidence type="ECO:0000256" key="1">
    <source>
        <dbReference type="ARBA" id="ARBA00001933"/>
    </source>
</evidence>
<accession>A0AAN1XXZ7</accession>
<dbReference type="Proteomes" id="UP001317532">
    <property type="component" value="Chromosome"/>
</dbReference>
<dbReference type="Pfam" id="PF00155">
    <property type="entry name" value="Aminotran_1_2"/>
    <property type="match status" value="1"/>
</dbReference>
<dbReference type="GO" id="GO:0016740">
    <property type="term" value="F:transferase activity"/>
    <property type="evidence" value="ECO:0007669"/>
    <property type="project" value="UniProtKB-KW"/>
</dbReference>
<dbReference type="InterPro" id="IPR050087">
    <property type="entry name" value="AON_synthase_class-II"/>
</dbReference>
<dbReference type="GO" id="GO:0030170">
    <property type="term" value="F:pyridoxal phosphate binding"/>
    <property type="evidence" value="ECO:0007669"/>
    <property type="project" value="InterPro"/>
</dbReference>
<dbReference type="AlphaFoldDB" id="A0AAN1XXZ7"/>
<dbReference type="Gene3D" id="3.90.1150.10">
    <property type="entry name" value="Aspartate Aminotransferase, domain 1"/>
    <property type="match status" value="1"/>
</dbReference>
<dbReference type="SUPFAM" id="SSF53383">
    <property type="entry name" value="PLP-dependent transferases"/>
    <property type="match status" value="1"/>
</dbReference>
<organism evidence="6 7">
    <name type="scientific">Vulcanimicrobium alpinum</name>
    <dbReference type="NCBI Taxonomy" id="3016050"/>
    <lineage>
        <taxon>Bacteria</taxon>
        <taxon>Bacillati</taxon>
        <taxon>Vulcanimicrobiota</taxon>
        <taxon>Vulcanimicrobiia</taxon>
        <taxon>Vulcanimicrobiales</taxon>
        <taxon>Vulcanimicrobiaceae</taxon>
        <taxon>Vulcanimicrobium</taxon>
    </lineage>
</organism>
<comment type="cofactor">
    <cofactor evidence="1">
        <name>pyridoxal 5'-phosphate</name>
        <dbReference type="ChEBI" id="CHEBI:597326"/>
    </cofactor>
</comment>
<dbReference type="NCBIfam" id="NF005394">
    <property type="entry name" value="PRK06939.1"/>
    <property type="match status" value="1"/>
</dbReference>
<keyword evidence="6" id="KW-0436">Ligase</keyword>
<dbReference type="InterPro" id="IPR004839">
    <property type="entry name" value="Aminotransferase_I/II_large"/>
</dbReference>
<evidence type="ECO:0000313" key="6">
    <source>
        <dbReference type="EMBL" id="BDE06985.1"/>
    </source>
</evidence>
<dbReference type="InterPro" id="IPR015421">
    <property type="entry name" value="PyrdxlP-dep_Trfase_major"/>
</dbReference>
<dbReference type="GO" id="GO:0016874">
    <property type="term" value="F:ligase activity"/>
    <property type="evidence" value="ECO:0007669"/>
    <property type="project" value="UniProtKB-KW"/>
</dbReference>
<evidence type="ECO:0000259" key="5">
    <source>
        <dbReference type="Pfam" id="PF00155"/>
    </source>
</evidence>
<keyword evidence="4" id="KW-0663">Pyridoxal phosphate</keyword>
<protein>
    <submittedName>
        <fullName evidence="6">2-amino-3-ketobutyrate coenzyme A ligase</fullName>
    </submittedName>
</protein>
<proteinExistence type="predicted"/>
<dbReference type="Gene3D" id="3.40.640.10">
    <property type="entry name" value="Type I PLP-dependent aspartate aminotransferase-like (Major domain)"/>
    <property type="match status" value="1"/>
</dbReference>
<dbReference type="PANTHER" id="PTHR13693">
    <property type="entry name" value="CLASS II AMINOTRANSFERASE/8-AMINO-7-OXONONANOATE SYNTHASE"/>
    <property type="match status" value="1"/>
</dbReference>
<evidence type="ECO:0000256" key="3">
    <source>
        <dbReference type="ARBA" id="ARBA00022679"/>
    </source>
</evidence>
<dbReference type="InterPro" id="IPR015422">
    <property type="entry name" value="PyrdxlP-dep_Trfase_small"/>
</dbReference>
<feature type="domain" description="Aminotransferase class I/classII large" evidence="5">
    <location>
        <begin position="43"/>
        <end position="382"/>
    </location>
</feature>
<dbReference type="RefSeq" id="WP_317994605.1">
    <property type="nucleotide sequence ID" value="NZ_AP025523.1"/>
</dbReference>
<gene>
    <name evidence="6" type="primary">kbl</name>
    <name evidence="6" type="ORF">WPS_22610</name>
</gene>
<dbReference type="EMBL" id="AP025523">
    <property type="protein sequence ID" value="BDE06985.1"/>
    <property type="molecule type" value="Genomic_DNA"/>
</dbReference>
<keyword evidence="7" id="KW-1185">Reference proteome</keyword>
<name>A0AAN1XXZ7_UNVUL</name>
<evidence type="ECO:0000256" key="4">
    <source>
        <dbReference type="ARBA" id="ARBA00022898"/>
    </source>
</evidence>
<comment type="subunit">
    <text evidence="2">Homodimer.</text>
</comment>
<evidence type="ECO:0000256" key="2">
    <source>
        <dbReference type="ARBA" id="ARBA00011738"/>
    </source>
</evidence>
<reference evidence="6 7" key="1">
    <citation type="journal article" date="2022" name="ISME Commun">
        <title>Vulcanimicrobium alpinus gen. nov. sp. nov., the first cultivated representative of the candidate phylum 'Eremiobacterota', is a metabolically versatile aerobic anoxygenic phototroph.</title>
        <authorList>
            <person name="Yabe S."/>
            <person name="Muto K."/>
            <person name="Abe K."/>
            <person name="Yokota A."/>
            <person name="Staudigel H."/>
            <person name="Tebo B.M."/>
        </authorList>
    </citation>
    <scope>NUCLEOTIDE SEQUENCE [LARGE SCALE GENOMIC DNA]</scope>
    <source>
        <strain evidence="6 7">WC8-2</strain>
    </source>
</reference>
<keyword evidence="3" id="KW-0808">Transferase</keyword>
<dbReference type="FunFam" id="3.40.640.10:FF:000006">
    <property type="entry name" value="5-aminolevulinate synthase, mitochondrial"/>
    <property type="match status" value="1"/>
</dbReference>
<sequence>MNTAYDRQLAADLDALRAAGTYKHLRHLTGPMAAEVHMEEAGDVIVLSSNNYLGLADHPDVIAAGIDGLKKYGAGTASVRFICGTLDIHRELESTIASTFGFESALSYVSCWAANEGLLPTIATKGNTIISDELNHASIIDGCRLAGAKRARYKHGDMDDLERQLREAEGTPFIVTDGVFSMEGSLAKLPEIVELAEKYHAVTIVDDSHGTGVMGKSGRGTIEHFGLEGRVDILTGTLGKTLGGAAGGFVAGSHALIDTLVQRSRTQLFSNALPATVAASAKKALELLVAQPELLERQRENIRYFRGGLERLGFRPLAGPSAIVPIIVGDTAFAIAMSDRLLKEGVFVTGFGFPVVPEGTARIRVQISSSLSRADLDRALAAFERVGTELGVIGKPVSA</sequence>
<dbReference type="InterPro" id="IPR015424">
    <property type="entry name" value="PyrdxlP-dep_Trfase"/>
</dbReference>
<dbReference type="CDD" id="cd06454">
    <property type="entry name" value="KBL_like"/>
    <property type="match status" value="1"/>
</dbReference>
<evidence type="ECO:0000313" key="7">
    <source>
        <dbReference type="Proteomes" id="UP001317532"/>
    </source>
</evidence>
<dbReference type="KEGG" id="vab:WPS_22610"/>